<dbReference type="Proteomes" id="UP000503505">
    <property type="component" value="Chromosome"/>
</dbReference>
<evidence type="ECO:0000256" key="1">
    <source>
        <dbReference type="ARBA" id="ARBA00022481"/>
    </source>
</evidence>
<dbReference type="PRINTS" id="PR00813">
    <property type="entry name" value="BCTERIALGSPG"/>
</dbReference>
<accession>A0AAE6WTR8</accession>
<gene>
    <name evidence="3" type="ORF">FSC10_01885</name>
</gene>
<dbReference type="RefSeq" id="WP_163170815.1">
    <property type="nucleotide sequence ID" value="NZ_CP044463.1"/>
</dbReference>
<dbReference type="PANTHER" id="PTHR30093">
    <property type="entry name" value="GENERAL SECRETION PATHWAY PROTEIN G"/>
    <property type="match status" value="1"/>
</dbReference>
<dbReference type="GO" id="GO:0015628">
    <property type="term" value="P:protein secretion by the type II secretion system"/>
    <property type="evidence" value="ECO:0007669"/>
    <property type="project" value="InterPro"/>
</dbReference>
<dbReference type="InterPro" id="IPR031982">
    <property type="entry name" value="PilE-like"/>
</dbReference>
<keyword evidence="2" id="KW-0472">Membrane</keyword>
<keyword evidence="2" id="KW-0812">Transmembrane</keyword>
<dbReference type="SUPFAM" id="SSF54523">
    <property type="entry name" value="Pili subunits"/>
    <property type="match status" value="1"/>
</dbReference>
<dbReference type="EMBL" id="CP044463">
    <property type="protein sequence ID" value="QIC66196.1"/>
    <property type="molecule type" value="Genomic_DNA"/>
</dbReference>
<proteinExistence type="predicted"/>
<dbReference type="Pfam" id="PF07963">
    <property type="entry name" value="N_methyl"/>
    <property type="match status" value="1"/>
</dbReference>
<dbReference type="InterPro" id="IPR000983">
    <property type="entry name" value="Bac_GSPG_pilin"/>
</dbReference>
<evidence type="ECO:0000256" key="2">
    <source>
        <dbReference type="SAM" id="Phobius"/>
    </source>
</evidence>
<dbReference type="GO" id="GO:0015627">
    <property type="term" value="C:type II protein secretion system complex"/>
    <property type="evidence" value="ECO:0007669"/>
    <property type="project" value="InterPro"/>
</dbReference>
<reference evidence="3 4" key="1">
    <citation type="submission" date="2019-09" db="EMBL/GenBank/DDBJ databases">
        <title>Non-baumannii Acinetobacter spp. carrying blaNDM-1 isolated in China.</title>
        <authorList>
            <person name="Cui C."/>
            <person name="Chen C."/>
            <person name="Sun J."/>
            <person name="Liu Y."/>
        </authorList>
    </citation>
    <scope>NUCLEOTIDE SEQUENCE [LARGE SCALE GENOMIC DNA]</scope>
    <source>
        <strain evidence="3 4">HZE23-1</strain>
    </source>
</reference>
<keyword evidence="2" id="KW-1133">Transmembrane helix</keyword>
<protein>
    <submittedName>
        <fullName evidence="3">Prepilin-type N-terminal cleavage/methylation domain-containing protein</fullName>
    </submittedName>
</protein>
<evidence type="ECO:0000313" key="4">
    <source>
        <dbReference type="Proteomes" id="UP000503505"/>
    </source>
</evidence>
<dbReference type="PANTHER" id="PTHR30093:SF47">
    <property type="entry name" value="TYPE IV PILUS NON-CORE MINOR PILIN PILE"/>
    <property type="match status" value="1"/>
</dbReference>
<dbReference type="InterPro" id="IPR012902">
    <property type="entry name" value="N_methyl_site"/>
</dbReference>
<keyword evidence="1" id="KW-0488">Methylation</keyword>
<name>A0AAE6WTR8_9GAMM</name>
<dbReference type="NCBIfam" id="TIGR02532">
    <property type="entry name" value="IV_pilin_GFxxxE"/>
    <property type="match status" value="1"/>
</dbReference>
<dbReference type="AlphaFoldDB" id="A0AAE6WTR8"/>
<feature type="transmembrane region" description="Helical" evidence="2">
    <location>
        <begin position="12"/>
        <end position="32"/>
    </location>
</feature>
<dbReference type="GO" id="GO:0043683">
    <property type="term" value="P:type IV pilus assembly"/>
    <property type="evidence" value="ECO:0007669"/>
    <property type="project" value="InterPro"/>
</dbReference>
<dbReference type="PROSITE" id="PS00409">
    <property type="entry name" value="PROKAR_NTER_METHYL"/>
    <property type="match status" value="1"/>
</dbReference>
<dbReference type="InterPro" id="IPR045584">
    <property type="entry name" value="Pilin-like"/>
</dbReference>
<dbReference type="Pfam" id="PF16732">
    <property type="entry name" value="ComP_DUS"/>
    <property type="match status" value="1"/>
</dbReference>
<sequence length="147" mass="16200">MNTLYKRGFTLVELMIVVVIIGIIASIAYPNYQDYVKRTNRLEAQTSLQGIANKLATYKVSHGNFKTVASANLFDTKVPNTGTSNYTIKIEDLDGNALMANNAKVYTWKLTATPENKMAGTGNLTLDSTGRQCWEKTPGACEPWDGK</sequence>
<dbReference type="Gene3D" id="3.30.700.10">
    <property type="entry name" value="Glycoprotein, Type 4 Pilin"/>
    <property type="match status" value="1"/>
</dbReference>
<organism evidence="3 4">
    <name type="scientific">Acinetobacter schindleri</name>
    <dbReference type="NCBI Taxonomy" id="108981"/>
    <lineage>
        <taxon>Bacteria</taxon>
        <taxon>Pseudomonadati</taxon>
        <taxon>Pseudomonadota</taxon>
        <taxon>Gammaproteobacteria</taxon>
        <taxon>Moraxellales</taxon>
        <taxon>Moraxellaceae</taxon>
        <taxon>Acinetobacter</taxon>
    </lineage>
</organism>
<evidence type="ECO:0000313" key="3">
    <source>
        <dbReference type="EMBL" id="QIC66196.1"/>
    </source>
</evidence>